<feature type="domain" description="MAM" evidence="4">
    <location>
        <begin position="188"/>
        <end position="241"/>
    </location>
</feature>
<dbReference type="PANTHER" id="PTHR22803">
    <property type="entry name" value="MANNOSE, PHOSPHOLIPASE, LECTIN RECEPTOR RELATED"/>
    <property type="match status" value="1"/>
</dbReference>
<feature type="region of interest" description="Disordered" evidence="2">
    <location>
        <begin position="208"/>
        <end position="241"/>
    </location>
</feature>
<dbReference type="InterPro" id="IPR000998">
    <property type="entry name" value="MAM_dom"/>
</dbReference>
<name>A0A9D4JGA9_DREPO</name>
<dbReference type="Gene3D" id="3.10.100.10">
    <property type="entry name" value="Mannose-Binding Protein A, subunit A"/>
    <property type="match status" value="1"/>
</dbReference>
<sequence length="241" mass="27527">MRLDEFPGTDCDNFLSDIGDRSQILQNAIMFASVQTVGSYLITDVKDMRTHDDASAECQKQQGHLVKVDSIQERYWHVQKVYYLWKTQRLVFFWVGLSNRPRTDSTGFKWEDQTDLDRASCIPDNAGSRKGPDNDGTEHCGDLWYGQLNDDNCNEHYPYICEMPMSLWIARLASSGNIDDFHAVQNKLNCTFDADFCQWTQAKNDDFDWTRHTGSTPTDETGPTTDHGGSGDKPLPRDYTS</sequence>
<dbReference type="InterPro" id="IPR001304">
    <property type="entry name" value="C-type_lectin-like"/>
</dbReference>
<dbReference type="InterPro" id="IPR018378">
    <property type="entry name" value="C-type_lectin_CS"/>
</dbReference>
<dbReference type="Proteomes" id="UP000828390">
    <property type="component" value="Unassembled WGS sequence"/>
</dbReference>
<dbReference type="PROSITE" id="PS50041">
    <property type="entry name" value="C_TYPE_LECTIN_2"/>
    <property type="match status" value="1"/>
</dbReference>
<proteinExistence type="predicted"/>
<dbReference type="EMBL" id="JAIWYP010000006">
    <property type="protein sequence ID" value="KAH3806617.1"/>
    <property type="molecule type" value="Genomic_DNA"/>
</dbReference>
<dbReference type="GO" id="GO:0016020">
    <property type="term" value="C:membrane"/>
    <property type="evidence" value="ECO:0007669"/>
    <property type="project" value="InterPro"/>
</dbReference>
<keyword evidence="1" id="KW-1015">Disulfide bond</keyword>
<reference evidence="5" key="2">
    <citation type="submission" date="2020-11" db="EMBL/GenBank/DDBJ databases">
        <authorList>
            <person name="McCartney M.A."/>
            <person name="Auch B."/>
            <person name="Kono T."/>
            <person name="Mallez S."/>
            <person name="Becker A."/>
            <person name="Gohl D.M."/>
            <person name="Silverstein K.A.T."/>
            <person name="Koren S."/>
            <person name="Bechman K.B."/>
            <person name="Herman A."/>
            <person name="Abrahante J.E."/>
            <person name="Garbe J."/>
        </authorList>
    </citation>
    <scope>NUCLEOTIDE SEQUENCE</scope>
    <source>
        <strain evidence="5">Duluth1</strain>
        <tissue evidence="5">Whole animal</tissue>
    </source>
</reference>
<dbReference type="PROSITE" id="PS50060">
    <property type="entry name" value="MAM_2"/>
    <property type="match status" value="1"/>
</dbReference>
<protein>
    <recommendedName>
        <fullName evidence="7">C-type lectin domain-containing protein</fullName>
    </recommendedName>
</protein>
<dbReference type="InterPro" id="IPR016187">
    <property type="entry name" value="CTDL_fold"/>
</dbReference>
<dbReference type="SUPFAM" id="SSF49899">
    <property type="entry name" value="Concanavalin A-like lectins/glucanases"/>
    <property type="match status" value="1"/>
</dbReference>
<dbReference type="InterPro" id="IPR013320">
    <property type="entry name" value="ConA-like_dom_sf"/>
</dbReference>
<dbReference type="Pfam" id="PF00059">
    <property type="entry name" value="Lectin_C"/>
    <property type="match status" value="1"/>
</dbReference>
<gene>
    <name evidence="5" type="ORF">DPMN_134940</name>
</gene>
<dbReference type="SMART" id="SM00034">
    <property type="entry name" value="CLECT"/>
    <property type="match status" value="1"/>
</dbReference>
<feature type="compositionally biased region" description="Polar residues" evidence="2">
    <location>
        <begin position="212"/>
        <end position="224"/>
    </location>
</feature>
<organism evidence="5 6">
    <name type="scientific">Dreissena polymorpha</name>
    <name type="common">Zebra mussel</name>
    <name type="synonym">Mytilus polymorpha</name>
    <dbReference type="NCBI Taxonomy" id="45954"/>
    <lineage>
        <taxon>Eukaryota</taxon>
        <taxon>Metazoa</taxon>
        <taxon>Spiralia</taxon>
        <taxon>Lophotrochozoa</taxon>
        <taxon>Mollusca</taxon>
        <taxon>Bivalvia</taxon>
        <taxon>Autobranchia</taxon>
        <taxon>Heteroconchia</taxon>
        <taxon>Euheterodonta</taxon>
        <taxon>Imparidentia</taxon>
        <taxon>Neoheterodontei</taxon>
        <taxon>Myida</taxon>
        <taxon>Dreissenoidea</taxon>
        <taxon>Dreissenidae</taxon>
        <taxon>Dreissena</taxon>
    </lineage>
</organism>
<dbReference type="CDD" id="cd00037">
    <property type="entry name" value="CLECT"/>
    <property type="match status" value="1"/>
</dbReference>
<dbReference type="InterPro" id="IPR050111">
    <property type="entry name" value="C-type_lectin/snaclec_domain"/>
</dbReference>
<dbReference type="InterPro" id="IPR016186">
    <property type="entry name" value="C-type_lectin-like/link_sf"/>
</dbReference>
<dbReference type="SUPFAM" id="SSF56436">
    <property type="entry name" value="C-type lectin-like"/>
    <property type="match status" value="1"/>
</dbReference>
<reference evidence="5" key="1">
    <citation type="journal article" date="2019" name="bioRxiv">
        <title>The Genome of the Zebra Mussel, Dreissena polymorpha: A Resource for Invasive Species Research.</title>
        <authorList>
            <person name="McCartney M.A."/>
            <person name="Auch B."/>
            <person name="Kono T."/>
            <person name="Mallez S."/>
            <person name="Zhang Y."/>
            <person name="Obille A."/>
            <person name="Becker A."/>
            <person name="Abrahante J.E."/>
            <person name="Garbe J."/>
            <person name="Badalamenti J.P."/>
            <person name="Herman A."/>
            <person name="Mangelson H."/>
            <person name="Liachko I."/>
            <person name="Sullivan S."/>
            <person name="Sone E.D."/>
            <person name="Koren S."/>
            <person name="Silverstein K.A.T."/>
            <person name="Beckman K.B."/>
            <person name="Gohl D.M."/>
        </authorList>
    </citation>
    <scope>NUCLEOTIDE SEQUENCE</scope>
    <source>
        <strain evidence="5">Duluth1</strain>
        <tissue evidence="5">Whole animal</tissue>
    </source>
</reference>
<evidence type="ECO:0008006" key="7">
    <source>
        <dbReference type="Google" id="ProtNLM"/>
    </source>
</evidence>
<comment type="caution">
    <text evidence="5">The sequence shown here is derived from an EMBL/GenBank/DDBJ whole genome shotgun (WGS) entry which is preliminary data.</text>
</comment>
<dbReference type="Pfam" id="PF00629">
    <property type="entry name" value="MAM"/>
    <property type="match status" value="1"/>
</dbReference>
<evidence type="ECO:0000313" key="6">
    <source>
        <dbReference type="Proteomes" id="UP000828390"/>
    </source>
</evidence>
<evidence type="ECO:0000259" key="3">
    <source>
        <dbReference type="PROSITE" id="PS50041"/>
    </source>
</evidence>
<dbReference type="Gene3D" id="2.60.120.200">
    <property type="match status" value="1"/>
</dbReference>
<evidence type="ECO:0000313" key="5">
    <source>
        <dbReference type="EMBL" id="KAH3806617.1"/>
    </source>
</evidence>
<dbReference type="PROSITE" id="PS00615">
    <property type="entry name" value="C_TYPE_LECTIN_1"/>
    <property type="match status" value="1"/>
</dbReference>
<evidence type="ECO:0000259" key="4">
    <source>
        <dbReference type="PROSITE" id="PS50060"/>
    </source>
</evidence>
<evidence type="ECO:0000256" key="2">
    <source>
        <dbReference type="SAM" id="MobiDB-lite"/>
    </source>
</evidence>
<evidence type="ECO:0000256" key="1">
    <source>
        <dbReference type="ARBA" id="ARBA00023157"/>
    </source>
</evidence>
<keyword evidence="6" id="KW-1185">Reference proteome</keyword>
<accession>A0A9D4JGA9</accession>
<feature type="domain" description="C-type lectin" evidence="3">
    <location>
        <begin position="40"/>
        <end position="162"/>
    </location>
</feature>
<dbReference type="AlphaFoldDB" id="A0A9D4JGA9"/>